<sequence>MAIPPNHYTGGIPGRRTSDVPPNPYHCGMPGQRSPWGHSSPRHFTPRHCPPMQATPTNHWEQSPQHPVRSRFTPPQFTPNYSPIPHHQSFQTPYSSKRGQDSRGRNSSGGGSYSPHGDRKHGQKFHSKDRRSSGCSGGGRGGYRRGSDVPVEKYFREDMLKDPWADLNEKEGGPPTT</sequence>
<feature type="compositionally biased region" description="Basic residues" evidence="1">
    <location>
        <begin position="118"/>
        <end position="129"/>
    </location>
</feature>
<feature type="region of interest" description="Disordered" evidence="1">
    <location>
        <begin position="158"/>
        <end position="177"/>
    </location>
</feature>
<reference evidence="2" key="1">
    <citation type="submission" date="2021-10" db="EMBL/GenBank/DDBJ databases">
        <title>Tropical sea cucumber genome reveals ecological adaptation and Cuvierian tubules defense mechanism.</title>
        <authorList>
            <person name="Chen T."/>
        </authorList>
    </citation>
    <scope>NUCLEOTIDE SEQUENCE</scope>
    <source>
        <strain evidence="2">Nanhai2018</strain>
        <tissue evidence="2">Muscle</tissue>
    </source>
</reference>
<keyword evidence="3" id="KW-1185">Reference proteome</keyword>
<feature type="compositionally biased region" description="Polar residues" evidence="1">
    <location>
        <begin position="88"/>
        <end position="97"/>
    </location>
</feature>
<gene>
    <name evidence="2" type="ORF">HOLleu_34700</name>
</gene>
<evidence type="ECO:0000256" key="1">
    <source>
        <dbReference type="SAM" id="MobiDB-lite"/>
    </source>
</evidence>
<dbReference type="AlphaFoldDB" id="A0A9Q1BEE1"/>
<proteinExistence type="predicted"/>
<feature type="compositionally biased region" description="Polar residues" evidence="1">
    <location>
        <begin position="54"/>
        <end position="65"/>
    </location>
</feature>
<comment type="caution">
    <text evidence="2">The sequence shown here is derived from an EMBL/GenBank/DDBJ whole genome shotgun (WGS) entry which is preliminary data.</text>
</comment>
<dbReference type="Proteomes" id="UP001152320">
    <property type="component" value="Chromosome 18"/>
</dbReference>
<accession>A0A9Q1BEE1</accession>
<evidence type="ECO:0000313" key="2">
    <source>
        <dbReference type="EMBL" id="KAJ8024711.1"/>
    </source>
</evidence>
<dbReference type="OrthoDB" id="10522905at2759"/>
<protein>
    <submittedName>
        <fullName evidence="2">Uncharacterized protein</fullName>
    </submittedName>
</protein>
<name>A0A9Q1BEE1_HOLLE</name>
<dbReference type="EMBL" id="JAIZAY010000018">
    <property type="protein sequence ID" value="KAJ8024711.1"/>
    <property type="molecule type" value="Genomic_DNA"/>
</dbReference>
<feature type="region of interest" description="Disordered" evidence="1">
    <location>
        <begin position="1"/>
        <end position="150"/>
    </location>
</feature>
<evidence type="ECO:0000313" key="3">
    <source>
        <dbReference type="Proteomes" id="UP001152320"/>
    </source>
</evidence>
<organism evidence="2 3">
    <name type="scientific">Holothuria leucospilota</name>
    <name type="common">Black long sea cucumber</name>
    <name type="synonym">Mertensiothuria leucospilota</name>
    <dbReference type="NCBI Taxonomy" id="206669"/>
    <lineage>
        <taxon>Eukaryota</taxon>
        <taxon>Metazoa</taxon>
        <taxon>Echinodermata</taxon>
        <taxon>Eleutherozoa</taxon>
        <taxon>Echinozoa</taxon>
        <taxon>Holothuroidea</taxon>
        <taxon>Aspidochirotacea</taxon>
        <taxon>Aspidochirotida</taxon>
        <taxon>Holothuriidae</taxon>
        <taxon>Holothuria</taxon>
    </lineage>
</organism>